<dbReference type="InterPro" id="IPR037523">
    <property type="entry name" value="VOC_core"/>
</dbReference>
<dbReference type="RefSeq" id="WP_039356575.1">
    <property type="nucleotide sequence ID" value="NZ_JSAN01000026.1"/>
</dbReference>
<protein>
    <recommendedName>
        <fullName evidence="1">VOC domain-containing protein</fullName>
    </recommendedName>
</protein>
<gene>
    <name evidence="2" type="ORF">DB44_BC00250</name>
</gene>
<name>A0A0C1K2P7_9BACT</name>
<dbReference type="Pfam" id="PF00903">
    <property type="entry name" value="Glyoxalase"/>
    <property type="match status" value="1"/>
</dbReference>
<evidence type="ECO:0000259" key="1">
    <source>
        <dbReference type="PROSITE" id="PS51819"/>
    </source>
</evidence>
<dbReference type="CDD" id="cd06587">
    <property type="entry name" value="VOC"/>
    <property type="match status" value="1"/>
</dbReference>
<dbReference type="InterPro" id="IPR029068">
    <property type="entry name" value="Glyas_Bleomycin-R_OHBP_Dase"/>
</dbReference>
<dbReference type="SUPFAM" id="SSF54593">
    <property type="entry name" value="Glyoxalase/Bleomycin resistance protein/Dihydroxybiphenyl dioxygenase"/>
    <property type="match status" value="1"/>
</dbReference>
<dbReference type="PANTHER" id="PTHR33993">
    <property type="entry name" value="GLYOXALASE-RELATED"/>
    <property type="match status" value="1"/>
</dbReference>
<sequence length="122" mass="13700">MNPIGMQLAWITVSNINSAIKFYTEIMGFELREFNEHFGWAELSGKEGARLGLAQANADFGYKPGTNAIVTITVDNIEKAREELEHKQINLIDGIIEIPGEVKLQTFTDVDGNIFQLCQRLK</sequence>
<dbReference type="InterPro" id="IPR004360">
    <property type="entry name" value="Glyas_Fos-R_dOase_dom"/>
</dbReference>
<dbReference type="InterPro" id="IPR052164">
    <property type="entry name" value="Anthracycline_SecMetBiosynth"/>
</dbReference>
<feature type="domain" description="VOC" evidence="1">
    <location>
        <begin position="5"/>
        <end position="120"/>
    </location>
</feature>
<reference evidence="2 3" key="1">
    <citation type="journal article" date="2014" name="Mol. Biol. Evol.">
        <title>Massive expansion of Ubiquitination-related gene families within the Chlamydiae.</title>
        <authorList>
            <person name="Domman D."/>
            <person name="Collingro A."/>
            <person name="Lagkouvardos I."/>
            <person name="Gehre L."/>
            <person name="Weinmaier T."/>
            <person name="Rattei T."/>
            <person name="Subtil A."/>
            <person name="Horn M."/>
        </authorList>
    </citation>
    <scope>NUCLEOTIDE SEQUENCE [LARGE SCALE GENOMIC DNA]</scope>
    <source>
        <strain evidence="2 3">EI2</strain>
    </source>
</reference>
<dbReference type="AlphaFoldDB" id="A0A0C1K2P7"/>
<dbReference type="EMBL" id="JSAN01000026">
    <property type="protein sequence ID" value="KIC73597.1"/>
    <property type="molecule type" value="Genomic_DNA"/>
</dbReference>
<organism evidence="2 3">
    <name type="scientific">Candidatus Protochlamydia amoebophila</name>
    <dbReference type="NCBI Taxonomy" id="362787"/>
    <lineage>
        <taxon>Bacteria</taxon>
        <taxon>Pseudomonadati</taxon>
        <taxon>Chlamydiota</taxon>
        <taxon>Chlamydiia</taxon>
        <taxon>Parachlamydiales</taxon>
        <taxon>Parachlamydiaceae</taxon>
        <taxon>Candidatus Protochlamydia</taxon>
    </lineage>
</organism>
<dbReference type="PROSITE" id="PS51819">
    <property type="entry name" value="VOC"/>
    <property type="match status" value="1"/>
</dbReference>
<dbReference type="Gene3D" id="3.10.180.10">
    <property type="entry name" value="2,3-Dihydroxybiphenyl 1,2-Dioxygenase, domain 1"/>
    <property type="match status" value="1"/>
</dbReference>
<evidence type="ECO:0000313" key="3">
    <source>
        <dbReference type="Proteomes" id="UP000031465"/>
    </source>
</evidence>
<evidence type="ECO:0000313" key="2">
    <source>
        <dbReference type="EMBL" id="KIC73597.1"/>
    </source>
</evidence>
<dbReference type="Proteomes" id="UP000031465">
    <property type="component" value="Unassembled WGS sequence"/>
</dbReference>
<accession>A0A0C1K2P7</accession>
<proteinExistence type="predicted"/>
<comment type="caution">
    <text evidence="2">The sequence shown here is derived from an EMBL/GenBank/DDBJ whole genome shotgun (WGS) entry which is preliminary data.</text>
</comment>
<dbReference type="PATRIC" id="fig|362787.3.peg.361"/>